<evidence type="ECO:0000313" key="2">
    <source>
        <dbReference type="EMBL" id="UWP58633.1"/>
    </source>
</evidence>
<evidence type="ECO:0000256" key="1">
    <source>
        <dbReference type="SAM" id="Phobius"/>
    </source>
</evidence>
<dbReference type="EMBL" id="CP102290">
    <property type="protein sequence ID" value="UWP58633.1"/>
    <property type="molecule type" value="Genomic_DNA"/>
</dbReference>
<feature type="transmembrane region" description="Helical" evidence="1">
    <location>
        <begin position="133"/>
        <end position="154"/>
    </location>
</feature>
<evidence type="ECO:0008006" key="4">
    <source>
        <dbReference type="Google" id="ProtNLM"/>
    </source>
</evidence>
<feature type="transmembrane region" description="Helical" evidence="1">
    <location>
        <begin position="12"/>
        <end position="38"/>
    </location>
</feature>
<proteinExistence type="predicted"/>
<gene>
    <name evidence="2" type="ORF">NQ502_14805</name>
</gene>
<keyword evidence="1" id="KW-0472">Membrane</keyword>
<feature type="transmembrane region" description="Helical" evidence="1">
    <location>
        <begin position="44"/>
        <end position="61"/>
    </location>
</feature>
<keyword evidence="1" id="KW-0812">Transmembrane</keyword>
<reference evidence="2" key="1">
    <citation type="journal article" date="2022" name="Cell">
        <title>Design, construction, and in vivo augmentation of a complex gut microbiome.</title>
        <authorList>
            <person name="Cheng A.G."/>
            <person name="Ho P.Y."/>
            <person name="Aranda-Diaz A."/>
            <person name="Jain S."/>
            <person name="Yu F.B."/>
            <person name="Meng X."/>
            <person name="Wang M."/>
            <person name="Iakiviak M."/>
            <person name="Nagashima K."/>
            <person name="Zhao A."/>
            <person name="Murugkar P."/>
            <person name="Patil A."/>
            <person name="Atabakhsh K."/>
            <person name="Weakley A."/>
            <person name="Yan J."/>
            <person name="Brumbaugh A.R."/>
            <person name="Higginbottom S."/>
            <person name="Dimas A."/>
            <person name="Shiver A.L."/>
            <person name="Deutschbauer A."/>
            <person name="Neff N."/>
            <person name="Sonnenburg J.L."/>
            <person name="Huang K.C."/>
            <person name="Fischbach M.A."/>
        </authorList>
    </citation>
    <scope>NUCLEOTIDE SEQUENCE</scope>
    <source>
        <strain evidence="2">DSM 19829</strain>
    </source>
</reference>
<protein>
    <recommendedName>
        <fullName evidence="4">RDD family protein</fullName>
    </recommendedName>
</protein>
<organism evidence="2 3">
    <name type="scientific">Ruminococcus gauvreauii</name>
    <dbReference type="NCBI Taxonomy" id="438033"/>
    <lineage>
        <taxon>Bacteria</taxon>
        <taxon>Bacillati</taxon>
        <taxon>Bacillota</taxon>
        <taxon>Clostridia</taxon>
        <taxon>Eubacteriales</taxon>
        <taxon>Oscillospiraceae</taxon>
        <taxon>Ruminococcus</taxon>
    </lineage>
</organism>
<sequence length="171" mass="20101">MDKEYLMLRDELLHLDTVVNNTINFFYVFIASFIAFALTQEDTIFILLSYIVIIPAYLIVISKMQGICKIGAYLSLFHEGEKFNWETRNIKFNQKHVTIFSHIVSSNFPFIFVSAAAVILFMYRTQWDKLPQVYEECKLCSAIVLFLVVLVLAYKNRNINTNDYIKKWEDI</sequence>
<dbReference type="Proteomes" id="UP001060164">
    <property type="component" value="Chromosome"/>
</dbReference>
<feature type="transmembrane region" description="Helical" evidence="1">
    <location>
        <begin position="97"/>
        <end position="121"/>
    </location>
</feature>
<name>A0ABY5VEH2_9FIRM</name>
<keyword evidence="3" id="KW-1185">Reference proteome</keyword>
<accession>A0ABY5VEH2</accession>
<evidence type="ECO:0000313" key="3">
    <source>
        <dbReference type="Proteomes" id="UP001060164"/>
    </source>
</evidence>
<keyword evidence="1" id="KW-1133">Transmembrane helix</keyword>
<dbReference type="RefSeq" id="WP_028529384.1">
    <property type="nucleotide sequence ID" value="NZ_CABLBR010000023.1"/>
</dbReference>